<dbReference type="Proteomes" id="UP000016666">
    <property type="component" value="Unassembled WGS sequence"/>
</dbReference>
<protein>
    <submittedName>
        <fullName evidence="6">Pseudouridine synthase 1</fullName>
    </submittedName>
</protein>
<dbReference type="CDD" id="cd02568">
    <property type="entry name" value="PseudoU_synth_PUS1_PUS2"/>
    <property type="match status" value="1"/>
</dbReference>
<feature type="domain" description="Pseudouridine synthase I TruA alpha/beta" evidence="5">
    <location>
        <begin position="191"/>
        <end position="293"/>
    </location>
</feature>
<organism evidence="6 7">
    <name type="scientific">Anas platyrhynchos platyrhynchos</name>
    <name type="common">Northern mallard</name>
    <dbReference type="NCBI Taxonomy" id="8840"/>
    <lineage>
        <taxon>Eukaryota</taxon>
        <taxon>Metazoa</taxon>
        <taxon>Chordata</taxon>
        <taxon>Craniata</taxon>
        <taxon>Vertebrata</taxon>
        <taxon>Euteleostomi</taxon>
        <taxon>Archelosauria</taxon>
        <taxon>Archosauria</taxon>
        <taxon>Dinosauria</taxon>
        <taxon>Saurischia</taxon>
        <taxon>Theropoda</taxon>
        <taxon>Coelurosauria</taxon>
        <taxon>Aves</taxon>
        <taxon>Neognathae</taxon>
        <taxon>Galloanserae</taxon>
        <taxon>Anseriformes</taxon>
        <taxon>Anatidae</taxon>
        <taxon>Anatinae</taxon>
        <taxon>Anas</taxon>
    </lineage>
</organism>
<dbReference type="GeneTree" id="ENSGT00950000183160"/>
<reference evidence="7" key="1">
    <citation type="submission" date="2017-10" db="EMBL/GenBank/DDBJ databases">
        <title>A new Pekin duck reference genome.</title>
        <authorList>
            <person name="Hou Z.-C."/>
            <person name="Zhou Z.-K."/>
            <person name="Zhu F."/>
            <person name="Hou S.-S."/>
        </authorList>
    </citation>
    <scope>NUCLEOTIDE SEQUENCE [LARGE SCALE GENOMIC DNA]</scope>
</reference>
<dbReference type="InterPro" id="IPR001406">
    <property type="entry name" value="PsdUridine_synth_TruA"/>
</dbReference>
<dbReference type="Pfam" id="PF01416">
    <property type="entry name" value="PseudoU_synth_1"/>
    <property type="match status" value="1"/>
</dbReference>
<dbReference type="HOGENOM" id="CLU_1499544_0_0_1"/>
<dbReference type="InterPro" id="IPR020103">
    <property type="entry name" value="PsdUridine_synth_cat_dom_sf"/>
</dbReference>
<evidence type="ECO:0000313" key="6">
    <source>
        <dbReference type="Ensembl" id="ENSAPLP00000015554.2"/>
    </source>
</evidence>
<dbReference type="PANTHER" id="PTHR11142:SF4">
    <property type="entry name" value="PSEUDOURIDYLATE SYNTHASE 1 HOMOLOG"/>
    <property type="match status" value="1"/>
</dbReference>
<dbReference type="InterPro" id="IPR020094">
    <property type="entry name" value="TruA/RsuA/RluB/E/F_N"/>
</dbReference>
<accession>U3J7S7</accession>
<dbReference type="OMA" id="HWETHLL"/>
<proteinExistence type="inferred from homology"/>
<evidence type="ECO:0000256" key="4">
    <source>
        <dbReference type="PIRSR" id="PIRSR641708-2"/>
    </source>
</evidence>
<sequence length="372" mass="42507">DFQPCHSRILSLNWNSWLILCTSHFFSIRQERECNITLSKIAKVLGGRTTPAGLRSTLTWISACDLAFAFLQPEMTSAKNLFFSYFSSSSAILDPPRYIIICVSGQIVSLKVRLIDDILEKINNHLPSHIRILGLKRVTGGFNSKNKCDARTYSYMLPTFTFAHKDEDVQEEAYRLNNETLERVNKLLACYKGTHNFHNFTSQKGPKDPSAKRYIMEMYCGEPFVRENVEFAVIKVKGQSFMMHQIRKMIGLVIAIVKGYAAESIIERSWGEEKVDVPKAPGLGLVLERVHFEKYNRRFGNDGLHEPLEWTEEEEKIAVFKEQYIYPTIINTEREEKSMMNWLSTLSIHDFNSSAAEVSDLEGSDGCGDDSD</sequence>
<evidence type="ECO:0000256" key="1">
    <source>
        <dbReference type="ARBA" id="ARBA00009375"/>
    </source>
</evidence>
<evidence type="ECO:0000256" key="2">
    <source>
        <dbReference type="ARBA" id="ARBA00022694"/>
    </source>
</evidence>
<dbReference type="Gene3D" id="3.30.70.660">
    <property type="entry name" value="Pseudouridine synthase I, catalytic domain, C-terminal subdomain"/>
    <property type="match status" value="1"/>
</dbReference>
<dbReference type="InterPro" id="IPR020095">
    <property type="entry name" value="PsdUridine_synth_TruA_C"/>
</dbReference>
<keyword evidence="2" id="KW-0819">tRNA processing</keyword>
<dbReference type="GO" id="GO:0031119">
    <property type="term" value="P:tRNA pseudouridine synthesis"/>
    <property type="evidence" value="ECO:0007669"/>
    <property type="project" value="Ensembl"/>
</dbReference>
<reference evidence="6" key="3">
    <citation type="submission" date="2025-09" db="UniProtKB">
        <authorList>
            <consortium name="Ensembl"/>
        </authorList>
    </citation>
    <scope>IDENTIFICATION</scope>
</reference>
<dbReference type="STRING" id="8840.ENSAPLP00000015554"/>
<keyword evidence="3" id="KW-0413">Isomerase</keyword>
<dbReference type="PANTHER" id="PTHR11142">
    <property type="entry name" value="PSEUDOURIDYLATE SYNTHASE"/>
    <property type="match status" value="1"/>
</dbReference>
<dbReference type="GO" id="GO:0002153">
    <property type="term" value="F:steroid receptor RNA activator RNA binding"/>
    <property type="evidence" value="ECO:0007669"/>
    <property type="project" value="Ensembl"/>
</dbReference>
<dbReference type="Ensembl" id="ENSAPLT00000016354.2">
    <property type="protein sequence ID" value="ENSAPLP00000015554.2"/>
    <property type="gene ID" value="ENSAPLG00000015695.2"/>
</dbReference>
<comment type="similarity">
    <text evidence="1">Belongs to the tRNA pseudouridine synthase TruA family.</text>
</comment>
<dbReference type="AlphaFoldDB" id="U3J7S7"/>
<keyword evidence="7" id="KW-1185">Reference proteome</keyword>
<dbReference type="FunFam" id="3.30.70.660:FF:000002">
    <property type="entry name" value="tRNA pseudouridine synthase"/>
    <property type="match status" value="1"/>
</dbReference>
<name>U3J7S7_ANAPP</name>
<evidence type="ECO:0000313" key="7">
    <source>
        <dbReference type="Proteomes" id="UP000016666"/>
    </source>
</evidence>
<feature type="binding site" evidence="4">
    <location>
        <position position="153"/>
    </location>
    <ligand>
        <name>substrate</name>
    </ligand>
</feature>
<dbReference type="InterPro" id="IPR020097">
    <property type="entry name" value="PsdUridine_synth_TruA_a/b_dom"/>
</dbReference>
<dbReference type="InterPro" id="IPR041708">
    <property type="entry name" value="PUS1/PUS2-like"/>
</dbReference>
<dbReference type="Gene3D" id="3.30.70.580">
    <property type="entry name" value="Pseudouridine synthase I, catalytic domain, N-terminal subdomain"/>
    <property type="match status" value="1"/>
</dbReference>
<gene>
    <name evidence="6" type="primary">PUS1</name>
</gene>
<dbReference type="GO" id="GO:0005654">
    <property type="term" value="C:nucleoplasm"/>
    <property type="evidence" value="ECO:0007669"/>
    <property type="project" value="Ensembl"/>
</dbReference>
<dbReference type="GO" id="GO:0005739">
    <property type="term" value="C:mitochondrion"/>
    <property type="evidence" value="ECO:0007669"/>
    <property type="project" value="Ensembl"/>
</dbReference>
<dbReference type="SUPFAM" id="SSF55120">
    <property type="entry name" value="Pseudouridine synthase"/>
    <property type="match status" value="1"/>
</dbReference>
<reference evidence="6" key="2">
    <citation type="submission" date="2025-08" db="UniProtKB">
        <authorList>
            <consortium name="Ensembl"/>
        </authorList>
    </citation>
    <scope>IDENTIFICATION</scope>
</reference>
<dbReference type="GO" id="GO:1990481">
    <property type="term" value="P:mRNA pseudouridine synthesis"/>
    <property type="evidence" value="ECO:0007669"/>
    <property type="project" value="Ensembl"/>
</dbReference>
<dbReference type="SMR" id="U3J7S7"/>
<evidence type="ECO:0000256" key="3">
    <source>
        <dbReference type="ARBA" id="ARBA00023235"/>
    </source>
</evidence>
<dbReference type="GO" id="GO:0000049">
    <property type="term" value="F:tRNA binding"/>
    <property type="evidence" value="ECO:0007669"/>
    <property type="project" value="Ensembl"/>
</dbReference>
<evidence type="ECO:0000259" key="5">
    <source>
        <dbReference type="Pfam" id="PF01416"/>
    </source>
</evidence>
<dbReference type="GO" id="GO:0009982">
    <property type="term" value="F:pseudouridine synthase activity"/>
    <property type="evidence" value="ECO:0007669"/>
    <property type="project" value="Ensembl"/>
</dbReference>